<protein>
    <submittedName>
        <fullName evidence="5">Cation transport regulator ChaC</fullName>
    </submittedName>
</protein>
<dbReference type="Pfam" id="PF13772">
    <property type="entry name" value="AIG2_2"/>
    <property type="match status" value="1"/>
</dbReference>
<feature type="domain" description="Gamma-glutamylcyclotransferase AIG2-like" evidence="4">
    <location>
        <begin position="4"/>
        <end position="119"/>
    </location>
</feature>
<dbReference type="PANTHER" id="PTHR12935:SF0">
    <property type="entry name" value="GAMMA-GLUTAMYLCYCLOTRANSFERASE"/>
    <property type="match status" value="1"/>
</dbReference>
<accession>A0A1I2K110</accession>
<keyword evidence="6" id="KW-1185">Reference proteome</keyword>
<reference evidence="6" key="1">
    <citation type="submission" date="2016-10" db="EMBL/GenBank/DDBJ databases">
        <authorList>
            <person name="Varghese N."/>
            <person name="Submissions S."/>
        </authorList>
    </citation>
    <scope>NUCLEOTIDE SEQUENCE [LARGE SCALE GENOMIC DNA]</scope>
    <source>
        <strain evidence="6">FP5</strain>
    </source>
</reference>
<feature type="binding site" evidence="3">
    <location>
        <position position="249"/>
    </location>
    <ligand>
        <name>substrate</name>
    </ligand>
</feature>
<dbReference type="GO" id="GO:0003839">
    <property type="term" value="F:gamma-glutamylcyclotransferase activity"/>
    <property type="evidence" value="ECO:0007669"/>
    <property type="project" value="InterPro"/>
</dbReference>
<sequence length="290" mass="33917">MYAFVYGSLRKNEQNHHFLEGASLISEQAWTSGELYSGSSYYPLLIKNEASLAYGELYEINEEMLQQLDRLEGYREKDPDSLFKREMSDVHTQQKSYSAYVYYYPHPPEGKPVLHQDWKVEQLLKKESYYYFAFGSCMDHERFYKSGVQNLFQEIEGGAELQGYHLGFSYHRADGGRADIIERSGDSVEGVVYKITGEALDYLFRREGVSNHVYRPVVVEVTLHNGPVVEALSFTVIHKKESLTPPLHYAREIHRGGRFYLSKNYMERLEQRLQHELPVNEFTKYLQQME</sequence>
<dbReference type="OrthoDB" id="8538589at2"/>
<dbReference type="Pfam" id="PF06094">
    <property type="entry name" value="GGACT"/>
    <property type="match status" value="1"/>
</dbReference>
<evidence type="ECO:0000256" key="1">
    <source>
        <dbReference type="ARBA" id="ARBA00023239"/>
    </source>
</evidence>
<gene>
    <name evidence="5" type="ORF">SAMN05216353_10347</name>
</gene>
<dbReference type="EMBL" id="FOOG01000003">
    <property type="protein sequence ID" value="SFF60855.1"/>
    <property type="molecule type" value="Genomic_DNA"/>
</dbReference>
<dbReference type="InterPro" id="IPR009288">
    <property type="entry name" value="AIG2-like_dom"/>
</dbReference>
<name>A0A1I2K110_9BACI</name>
<dbReference type="PANTHER" id="PTHR12935">
    <property type="entry name" value="GAMMA-GLUTAMYLCYCLOTRANSFERASE"/>
    <property type="match status" value="1"/>
</dbReference>
<evidence type="ECO:0000313" key="5">
    <source>
        <dbReference type="EMBL" id="SFF60855.1"/>
    </source>
</evidence>
<proteinExistence type="predicted"/>
<evidence type="ECO:0000256" key="3">
    <source>
        <dbReference type="PIRSR" id="PIRSR617939-2"/>
    </source>
</evidence>
<dbReference type="RefSeq" id="WP_089749960.1">
    <property type="nucleotide sequence ID" value="NZ_FOOG01000003.1"/>
</dbReference>
<dbReference type="Gene3D" id="3.10.490.10">
    <property type="entry name" value="Gamma-glutamyl cyclotransferase-like"/>
    <property type="match status" value="2"/>
</dbReference>
<feature type="active site" description="Proton acceptor" evidence="2">
    <location>
        <position position="207"/>
    </location>
</feature>
<dbReference type="Proteomes" id="UP000198897">
    <property type="component" value="Unassembled WGS sequence"/>
</dbReference>
<organism evidence="5 6">
    <name type="scientific">Halobacillus alkaliphilus</name>
    <dbReference type="NCBI Taxonomy" id="396056"/>
    <lineage>
        <taxon>Bacteria</taxon>
        <taxon>Bacillati</taxon>
        <taxon>Bacillota</taxon>
        <taxon>Bacilli</taxon>
        <taxon>Bacillales</taxon>
        <taxon>Bacillaceae</taxon>
        <taxon>Halobacillus</taxon>
    </lineage>
</organism>
<dbReference type="SUPFAM" id="SSF110857">
    <property type="entry name" value="Gamma-glutamyl cyclotransferase-like"/>
    <property type="match status" value="2"/>
</dbReference>
<dbReference type="CDD" id="cd06661">
    <property type="entry name" value="GGCT_like"/>
    <property type="match status" value="2"/>
</dbReference>
<evidence type="ECO:0000313" key="6">
    <source>
        <dbReference type="Proteomes" id="UP000198897"/>
    </source>
</evidence>
<keyword evidence="1" id="KW-0456">Lyase</keyword>
<evidence type="ECO:0000256" key="2">
    <source>
        <dbReference type="PIRSR" id="PIRSR617939-1"/>
    </source>
</evidence>
<feature type="binding site" evidence="3">
    <location>
        <begin position="131"/>
        <end position="136"/>
    </location>
    <ligand>
        <name>substrate</name>
    </ligand>
</feature>
<evidence type="ECO:0000259" key="4">
    <source>
        <dbReference type="Pfam" id="PF06094"/>
    </source>
</evidence>
<dbReference type="InterPro" id="IPR017939">
    <property type="entry name" value="G-Glutamylcylcotransferase"/>
</dbReference>
<dbReference type="AlphaFoldDB" id="A0A1I2K110"/>
<dbReference type="InterPro" id="IPR013024">
    <property type="entry name" value="GGCT-like"/>
</dbReference>
<dbReference type="InterPro" id="IPR036568">
    <property type="entry name" value="GGCT-like_sf"/>
</dbReference>